<organism evidence="1 2">
    <name type="scientific">Croceivirga thetidis</name>
    <dbReference type="NCBI Taxonomy" id="2721623"/>
    <lineage>
        <taxon>Bacteria</taxon>
        <taxon>Pseudomonadati</taxon>
        <taxon>Bacteroidota</taxon>
        <taxon>Flavobacteriia</taxon>
        <taxon>Flavobacteriales</taxon>
        <taxon>Flavobacteriaceae</taxon>
        <taxon>Croceivirga</taxon>
    </lineage>
</organism>
<dbReference type="SUPFAM" id="SSF53448">
    <property type="entry name" value="Nucleotide-diphospho-sugar transferases"/>
    <property type="match status" value="1"/>
</dbReference>
<evidence type="ECO:0000313" key="1">
    <source>
        <dbReference type="EMBL" id="NKI31202.1"/>
    </source>
</evidence>
<protein>
    <submittedName>
        <fullName evidence="1">Acylneuraminate cytidylyltransferase family protein</fullName>
    </submittedName>
</protein>
<comment type="caution">
    <text evidence="1">The sequence shown here is derived from an EMBL/GenBank/DDBJ whole genome shotgun (WGS) entry which is preliminary data.</text>
</comment>
<dbReference type="Proteomes" id="UP000718451">
    <property type="component" value="Unassembled WGS sequence"/>
</dbReference>
<dbReference type="InterPro" id="IPR003329">
    <property type="entry name" value="Cytidylyl_trans"/>
</dbReference>
<sequence length="222" mass="25482">MKVIALMPMKGNSERIPNKNLKDFCGAPLYHRVLQSLLDSKHIDEVVINTDSEKISEDVARNFDNRVVIHKRPDEIIGDFVSMNKVIEYDLNNTEADYYIQTHSTNPLLKSETIDGAFDKMFKNKEGYDSIFSVTRLQTRLYSSDGSPLNHDPEQLLRTQDLPPIYEENSNFYIFSKSSFKSAGGSRIGDNPLMYEIPHIEAIDIDELHDFIIAESLFKMQL</sequence>
<reference evidence="1 2" key="1">
    <citation type="submission" date="2020-04" db="EMBL/GenBank/DDBJ databases">
        <authorList>
            <person name="Yoon J."/>
        </authorList>
    </citation>
    <scope>NUCLEOTIDE SEQUENCE [LARGE SCALE GENOMIC DNA]</scope>
    <source>
        <strain evidence="1 2">DJ-13</strain>
    </source>
</reference>
<keyword evidence="1" id="KW-0808">Transferase</keyword>
<dbReference type="CDD" id="cd02513">
    <property type="entry name" value="CMP-NeuAc_Synthase"/>
    <property type="match status" value="1"/>
</dbReference>
<dbReference type="InterPro" id="IPR050793">
    <property type="entry name" value="CMP-NeuNAc_synthase"/>
</dbReference>
<keyword evidence="2" id="KW-1185">Reference proteome</keyword>
<dbReference type="Gene3D" id="3.90.550.10">
    <property type="entry name" value="Spore Coat Polysaccharide Biosynthesis Protein SpsA, Chain A"/>
    <property type="match status" value="1"/>
</dbReference>
<evidence type="ECO:0000313" key="2">
    <source>
        <dbReference type="Proteomes" id="UP000718451"/>
    </source>
</evidence>
<dbReference type="RefSeq" id="WP_168551388.1">
    <property type="nucleotide sequence ID" value="NZ_JAAWWL010000001.1"/>
</dbReference>
<proteinExistence type="predicted"/>
<accession>A0ABX1GMQ6</accession>
<keyword evidence="1" id="KW-0548">Nucleotidyltransferase</keyword>
<dbReference type="PANTHER" id="PTHR21485">
    <property type="entry name" value="HAD SUPERFAMILY MEMBERS CMAS AND KDSC"/>
    <property type="match status" value="1"/>
</dbReference>
<dbReference type="Pfam" id="PF02348">
    <property type="entry name" value="CTP_transf_3"/>
    <property type="match status" value="1"/>
</dbReference>
<dbReference type="GO" id="GO:0016779">
    <property type="term" value="F:nucleotidyltransferase activity"/>
    <property type="evidence" value="ECO:0007669"/>
    <property type="project" value="UniProtKB-KW"/>
</dbReference>
<name>A0ABX1GMQ6_9FLAO</name>
<gene>
    <name evidence="1" type="ORF">HCU67_04545</name>
</gene>
<dbReference type="InterPro" id="IPR029044">
    <property type="entry name" value="Nucleotide-diphossugar_trans"/>
</dbReference>
<dbReference type="EMBL" id="JAAWWL010000001">
    <property type="protein sequence ID" value="NKI31202.1"/>
    <property type="molecule type" value="Genomic_DNA"/>
</dbReference>
<dbReference type="PANTHER" id="PTHR21485:SF6">
    <property type="entry name" value="N-ACYLNEURAMINATE CYTIDYLYLTRANSFERASE-RELATED"/>
    <property type="match status" value="1"/>
</dbReference>